<keyword evidence="7" id="KW-0010">Activator</keyword>
<dbReference type="AlphaFoldDB" id="A0A9D1S4S6"/>
<evidence type="ECO:0000256" key="3">
    <source>
        <dbReference type="ARBA" id="ARBA00011643"/>
    </source>
</evidence>
<evidence type="ECO:0000256" key="6">
    <source>
        <dbReference type="ARBA" id="ARBA00023015"/>
    </source>
</evidence>
<keyword evidence="6" id="KW-0805">Transcription regulation</keyword>
<evidence type="ECO:0000256" key="4">
    <source>
        <dbReference type="ARBA" id="ARBA00019377"/>
    </source>
</evidence>
<dbReference type="InterPro" id="IPR036482">
    <property type="entry name" value="Regulatory_HutP_sf"/>
</dbReference>
<evidence type="ECO:0000313" key="9">
    <source>
        <dbReference type="EMBL" id="HIU46955.1"/>
    </source>
</evidence>
<dbReference type="SUPFAM" id="SSF111064">
    <property type="entry name" value="Hut operon positive regulatory protein HutP"/>
    <property type="match status" value="1"/>
</dbReference>
<dbReference type="CDD" id="cd11640">
    <property type="entry name" value="HutP"/>
    <property type="match status" value="1"/>
</dbReference>
<keyword evidence="5" id="KW-0694">RNA-binding</keyword>
<dbReference type="Gene3D" id="3.40.1510.10">
    <property type="entry name" value="Hut operon regulatory protein HutP"/>
    <property type="match status" value="1"/>
</dbReference>
<comment type="caution">
    <text evidence="9">The sequence shown here is derived from an EMBL/GenBank/DDBJ whole genome shotgun (WGS) entry which is preliminary data.</text>
</comment>
<protein>
    <recommendedName>
        <fullName evidence="4">Hut operon positive regulatory protein</fullName>
    </recommendedName>
</protein>
<sequence>MENVMGSREVARAALTMCMSRTRDEEYERKAELRQQGILSAAVDYGGEFISSMTRMVERVVVAAKREGVINDSHLEEGAVAGATREALVQVMNKALGLNVGGKLAIARNGDHLAVAVFFGIGLLHLNEVAVGLGHRVV</sequence>
<reference evidence="9" key="2">
    <citation type="journal article" date="2021" name="PeerJ">
        <title>Extensive microbial diversity within the chicken gut microbiome revealed by metagenomics and culture.</title>
        <authorList>
            <person name="Gilroy R."/>
            <person name="Ravi A."/>
            <person name="Getino M."/>
            <person name="Pursley I."/>
            <person name="Horton D.L."/>
            <person name="Alikhan N.F."/>
            <person name="Baker D."/>
            <person name="Gharbi K."/>
            <person name="Hall N."/>
            <person name="Watson M."/>
            <person name="Adriaenssens E.M."/>
            <person name="Foster-Nyarko E."/>
            <person name="Jarju S."/>
            <person name="Secka A."/>
            <person name="Antonio M."/>
            <person name="Oren A."/>
            <person name="Chaudhuri R.R."/>
            <person name="La Ragione R."/>
            <person name="Hildebrand F."/>
            <person name="Pallen M.J."/>
        </authorList>
    </citation>
    <scope>NUCLEOTIDE SEQUENCE</scope>
    <source>
        <strain evidence="9">ChiSxjej2B14-8506</strain>
    </source>
</reference>
<evidence type="ECO:0000256" key="7">
    <source>
        <dbReference type="ARBA" id="ARBA00023159"/>
    </source>
</evidence>
<keyword evidence="8" id="KW-0804">Transcription</keyword>
<comment type="subunit">
    <text evidence="3">Homohexamer.</text>
</comment>
<evidence type="ECO:0000256" key="8">
    <source>
        <dbReference type="ARBA" id="ARBA00023163"/>
    </source>
</evidence>
<proteinExistence type="inferred from homology"/>
<evidence type="ECO:0000313" key="10">
    <source>
        <dbReference type="Proteomes" id="UP000824123"/>
    </source>
</evidence>
<organism evidence="9 10">
    <name type="scientific">Candidatus Fimadaptatus faecigallinarum</name>
    <dbReference type="NCBI Taxonomy" id="2840814"/>
    <lineage>
        <taxon>Bacteria</taxon>
        <taxon>Bacillati</taxon>
        <taxon>Bacillota</taxon>
        <taxon>Clostridia</taxon>
        <taxon>Eubacteriales</taxon>
        <taxon>Candidatus Fimadaptatus</taxon>
    </lineage>
</organism>
<dbReference type="GO" id="GO:0003723">
    <property type="term" value="F:RNA binding"/>
    <property type="evidence" value="ECO:0007669"/>
    <property type="project" value="UniProtKB-KW"/>
</dbReference>
<dbReference type="InterPro" id="IPR015111">
    <property type="entry name" value="Regulatory_HutP"/>
</dbReference>
<evidence type="ECO:0000256" key="1">
    <source>
        <dbReference type="ARBA" id="ARBA00002945"/>
    </source>
</evidence>
<evidence type="ECO:0000256" key="5">
    <source>
        <dbReference type="ARBA" id="ARBA00022884"/>
    </source>
</evidence>
<name>A0A9D1S4S6_9FIRM</name>
<dbReference type="EMBL" id="DVNK01000041">
    <property type="protein sequence ID" value="HIU46955.1"/>
    <property type="molecule type" value="Genomic_DNA"/>
</dbReference>
<reference evidence="9" key="1">
    <citation type="submission" date="2020-10" db="EMBL/GenBank/DDBJ databases">
        <authorList>
            <person name="Gilroy R."/>
        </authorList>
    </citation>
    <scope>NUCLEOTIDE SEQUENCE</scope>
    <source>
        <strain evidence="9">ChiSxjej2B14-8506</strain>
    </source>
</reference>
<accession>A0A9D1S4S6</accession>
<dbReference type="Pfam" id="PF09021">
    <property type="entry name" value="HutP"/>
    <property type="match status" value="1"/>
</dbReference>
<comment type="function">
    <text evidence="1">Antiterminator that binds to cis-acting regulatory sequences on the mRNA in the presence of histidine, thereby suppressing transcription termination and activating the hut operon for histidine utilization.</text>
</comment>
<comment type="similarity">
    <text evidence="2">Belongs to the HutP family.</text>
</comment>
<gene>
    <name evidence="9" type="ORF">IAC59_06820</name>
</gene>
<dbReference type="Proteomes" id="UP000824123">
    <property type="component" value="Unassembled WGS sequence"/>
</dbReference>
<evidence type="ECO:0000256" key="2">
    <source>
        <dbReference type="ARBA" id="ARBA00009992"/>
    </source>
</evidence>